<organism evidence="13 14">
    <name type="scientific">Daphnia galeata</name>
    <dbReference type="NCBI Taxonomy" id="27404"/>
    <lineage>
        <taxon>Eukaryota</taxon>
        <taxon>Metazoa</taxon>
        <taxon>Ecdysozoa</taxon>
        <taxon>Arthropoda</taxon>
        <taxon>Crustacea</taxon>
        <taxon>Branchiopoda</taxon>
        <taxon>Diplostraca</taxon>
        <taxon>Cladocera</taxon>
        <taxon>Anomopoda</taxon>
        <taxon>Daphniidae</taxon>
        <taxon>Daphnia</taxon>
    </lineage>
</organism>
<keyword evidence="7 10" id="KW-0675">Receptor</keyword>
<feature type="transmembrane region" description="Helical" evidence="10">
    <location>
        <begin position="23"/>
        <end position="45"/>
    </location>
</feature>
<feature type="domain" description="G-protein coupled receptors family 1 profile" evidence="12">
    <location>
        <begin position="36"/>
        <end position="398"/>
    </location>
</feature>
<evidence type="ECO:0000256" key="4">
    <source>
        <dbReference type="ARBA" id="ARBA00022989"/>
    </source>
</evidence>
<reference evidence="13" key="1">
    <citation type="submission" date="2021-11" db="EMBL/GenBank/DDBJ databases">
        <authorList>
            <person name="Schell T."/>
        </authorList>
    </citation>
    <scope>NUCLEOTIDE SEQUENCE</scope>
    <source>
        <strain evidence="13">M5</strain>
    </source>
</reference>
<evidence type="ECO:0000256" key="2">
    <source>
        <dbReference type="ARBA" id="ARBA00022475"/>
    </source>
</evidence>
<evidence type="ECO:0000313" key="14">
    <source>
        <dbReference type="Proteomes" id="UP000789390"/>
    </source>
</evidence>
<comment type="subcellular location">
    <subcellularLocation>
        <location evidence="1 10">Cell membrane</location>
        <topology evidence="1 10">Multi-pass membrane protein</topology>
    </subcellularLocation>
</comment>
<dbReference type="InterPro" id="IPR017452">
    <property type="entry name" value="GPCR_Rhodpsn_7TM"/>
</dbReference>
<comment type="similarity">
    <text evidence="10">Belongs to the G-protein coupled receptor 1 family. Vasopressin/oxytocin receptor subfamily.</text>
</comment>
<dbReference type="PROSITE" id="PS00237">
    <property type="entry name" value="G_PROTEIN_RECEP_F1_1"/>
    <property type="match status" value="1"/>
</dbReference>
<dbReference type="GO" id="GO:0032870">
    <property type="term" value="P:cellular response to hormone stimulus"/>
    <property type="evidence" value="ECO:0007669"/>
    <property type="project" value="TreeGrafter"/>
</dbReference>
<dbReference type="CDD" id="cd15196">
    <property type="entry name" value="7tmA_Vasopressin_Oxytocin"/>
    <property type="match status" value="1"/>
</dbReference>
<dbReference type="Pfam" id="PF00001">
    <property type="entry name" value="7tm_1"/>
    <property type="match status" value="1"/>
</dbReference>
<dbReference type="GO" id="GO:0042277">
    <property type="term" value="F:peptide binding"/>
    <property type="evidence" value="ECO:0007669"/>
    <property type="project" value="TreeGrafter"/>
</dbReference>
<keyword evidence="14" id="KW-1185">Reference proteome</keyword>
<evidence type="ECO:0000256" key="6">
    <source>
        <dbReference type="ARBA" id="ARBA00023136"/>
    </source>
</evidence>
<feature type="transmembrane region" description="Helical" evidence="10">
    <location>
        <begin position="343"/>
        <end position="367"/>
    </location>
</feature>
<comment type="caution">
    <text evidence="13">The sequence shown here is derived from an EMBL/GenBank/DDBJ whole genome shotgun (WGS) entry which is preliminary data.</text>
</comment>
<feature type="transmembrane region" description="Helical" evidence="10">
    <location>
        <begin position="138"/>
        <end position="158"/>
    </location>
</feature>
<name>A0A8J2W8H7_9CRUS</name>
<feature type="transmembrane region" description="Helical" evidence="10">
    <location>
        <begin position="57"/>
        <end position="76"/>
    </location>
</feature>
<gene>
    <name evidence="13" type="ORF">DGAL_LOCUS12337</name>
</gene>
<keyword evidence="2" id="KW-1003">Cell membrane</keyword>
<evidence type="ECO:0000256" key="9">
    <source>
        <dbReference type="ARBA" id="ARBA00023224"/>
    </source>
</evidence>
<accession>A0A8J2W8H7</accession>
<dbReference type="AlphaFoldDB" id="A0A8J2W8H7"/>
<evidence type="ECO:0000256" key="5">
    <source>
        <dbReference type="ARBA" id="ARBA00023040"/>
    </source>
</evidence>
<keyword evidence="9 10" id="KW-0807">Transducer</keyword>
<dbReference type="SUPFAM" id="SSF81321">
    <property type="entry name" value="Family A G protein-coupled receptor-like"/>
    <property type="match status" value="1"/>
</dbReference>
<evidence type="ECO:0000313" key="13">
    <source>
        <dbReference type="EMBL" id="CAH0108881.1"/>
    </source>
</evidence>
<evidence type="ECO:0000256" key="10">
    <source>
        <dbReference type="RuleBase" id="RU046427"/>
    </source>
</evidence>
<dbReference type="PANTHER" id="PTHR24241:SF161">
    <property type="entry name" value="G-PROTEIN COUPLED RECEPTORS FAMILY 1 PROFILE DOMAIN-CONTAINING PROTEIN"/>
    <property type="match status" value="1"/>
</dbReference>
<dbReference type="EMBL" id="CAKKLH010000288">
    <property type="protein sequence ID" value="CAH0108881.1"/>
    <property type="molecule type" value="Genomic_DNA"/>
</dbReference>
<keyword evidence="3 10" id="KW-0812">Transmembrane</keyword>
<dbReference type="PROSITE" id="PS50262">
    <property type="entry name" value="G_PROTEIN_RECEP_F1_2"/>
    <property type="match status" value="1"/>
</dbReference>
<protein>
    <recommendedName>
        <fullName evidence="12">G-protein coupled receptors family 1 profile domain-containing protein</fullName>
    </recommendedName>
</protein>
<evidence type="ECO:0000259" key="12">
    <source>
        <dbReference type="PROSITE" id="PS50262"/>
    </source>
</evidence>
<proteinExistence type="inferred from homology"/>
<dbReference type="PRINTS" id="PR00237">
    <property type="entry name" value="GPCRRHODOPSN"/>
</dbReference>
<dbReference type="GO" id="GO:0005000">
    <property type="term" value="F:vasopressin receptor activity"/>
    <property type="evidence" value="ECO:0007669"/>
    <property type="project" value="InterPro"/>
</dbReference>
<feature type="region of interest" description="Disordered" evidence="11">
    <location>
        <begin position="428"/>
        <end position="447"/>
    </location>
</feature>
<sequence>MMINTTVESSSSPRDEKLASVEIGTLSVILVLAVTSNLTMLIAIWRQRRNRPLSRMYFFMMHLSLADLLVAIFNILPQLAWDITYRFQGGDVLCRFVKYTQVMTLYLSTYILMFMAIDRYRAVCCRNLHWNSLKVAKCFVCASWVMSILFAIPQAIIFHEEEISVGVTDCWVEFVEPWGAKAYVTWFVVSIFGAPLLVIGVCYGVICRQIWIYSQSALPSLQPPTSSGLPAHALISDTGSTLSIMRRWFLRASLRWQKSRSSGNDTSKNNSAIANTSQLSETIPMRSLAPQQASNPLSVETKVSRSLPPLPPSSPQCCQQMPLRRSNSNQNRITKAKMKTIKLTLAVVLCFVACWAPFCITQLIMVYSPPTNQADVSPVAVIILLLASLNSCSNPWIYLAFSGSLLNQMRICFGLRWVREGQDKDSIGEDDRRGVLGPARGQLPNTSHRFGREQRLTHTRDQRKGLKVVDELLPTHARLPEVVATKCCRADVVTHLGKARKMPTQHVQLEY</sequence>
<dbReference type="OrthoDB" id="6435638at2759"/>
<keyword evidence="5 10" id="KW-0297">G-protein coupled receptor</keyword>
<dbReference type="InterPro" id="IPR001817">
    <property type="entry name" value="Vasoprsn_rcpt"/>
</dbReference>
<dbReference type="Proteomes" id="UP000789390">
    <property type="component" value="Unassembled WGS sequence"/>
</dbReference>
<dbReference type="GO" id="GO:0005886">
    <property type="term" value="C:plasma membrane"/>
    <property type="evidence" value="ECO:0007669"/>
    <property type="project" value="UniProtKB-SubCell"/>
</dbReference>
<keyword evidence="4 10" id="KW-1133">Transmembrane helix</keyword>
<evidence type="ECO:0000256" key="3">
    <source>
        <dbReference type="ARBA" id="ARBA00022692"/>
    </source>
</evidence>
<keyword evidence="6 10" id="KW-0472">Membrane</keyword>
<feature type="transmembrane region" description="Helical" evidence="10">
    <location>
        <begin position="379"/>
        <end position="401"/>
    </location>
</feature>
<evidence type="ECO:0000256" key="7">
    <source>
        <dbReference type="ARBA" id="ARBA00023170"/>
    </source>
</evidence>
<feature type="transmembrane region" description="Helical" evidence="10">
    <location>
        <begin position="96"/>
        <end position="117"/>
    </location>
</feature>
<dbReference type="PANTHER" id="PTHR24241">
    <property type="entry name" value="NEUROPEPTIDE RECEPTOR-RELATED G-PROTEIN COUPLED RECEPTOR"/>
    <property type="match status" value="1"/>
</dbReference>
<dbReference type="Gene3D" id="1.20.1070.10">
    <property type="entry name" value="Rhodopsin 7-helix transmembrane proteins"/>
    <property type="match status" value="1"/>
</dbReference>
<evidence type="ECO:0000256" key="1">
    <source>
        <dbReference type="ARBA" id="ARBA00004651"/>
    </source>
</evidence>
<feature type="transmembrane region" description="Helical" evidence="10">
    <location>
        <begin position="183"/>
        <end position="206"/>
    </location>
</feature>
<keyword evidence="8 10" id="KW-0325">Glycoprotein</keyword>
<dbReference type="PRINTS" id="PR00896">
    <property type="entry name" value="VASOPRESSINR"/>
</dbReference>
<feature type="region of interest" description="Disordered" evidence="11">
    <location>
        <begin position="300"/>
        <end position="322"/>
    </location>
</feature>
<dbReference type="InterPro" id="IPR000276">
    <property type="entry name" value="GPCR_Rhodpsn"/>
</dbReference>
<evidence type="ECO:0000256" key="11">
    <source>
        <dbReference type="SAM" id="MobiDB-lite"/>
    </source>
</evidence>
<evidence type="ECO:0000256" key="8">
    <source>
        <dbReference type="ARBA" id="ARBA00023180"/>
    </source>
</evidence>